<evidence type="ECO:0000313" key="1">
    <source>
        <dbReference type="EMBL" id="CAG8844196.1"/>
    </source>
</evidence>
<dbReference type="Proteomes" id="UP000789901">
    <property type="component" value="Unassembled WGS sequence"/>
</dbReference>
<evidence type="ECO:0000313" key="2">
    <source>
        <dbReference type="Proteomes" id="UP000789901"/>
    </source>
</evidence>
<organism evidence="1 2">
    <name type="scientific">Gigaspora margarita</name>
    <dbReference type="NCBI Taxonomy" id="4874"/>
    <lineage>
        <taxon>Eukaryota</taxon>
        <taxon>Fungi</taxon>
        <taxon>Fungi incertae sedis</taxon>
        <taxon>Mucoromycota</taxon>
        <taxon>Glomeromycotina</taxon>
        <taxon>Glomeromycetes</taxon>
        <taxon>Diversisporales</taxon>
        <taxon>Gigasporaceae</taxon>
        <taxon>Gigaspora</taxon>
    </lineage>
</organism>
<accession>A0ABN7WZT4</accession>
<gene>
    <name evidence="1" type="ORF">GMARGA_LOCUS36957</name>
</gene>
<dbReference type="EMBL" id="CAJVQB010075008">
    <property type="protein sequence ID" value="CAG8844196.1"/>
    <property type="molecule type" value="Genomic_DNA"/>
</dbReference>
<reference evidence="1 2" key="1">
    <citation type="submission" date="2021-06" db="EMBL/GenBank/DDBJ databases">
        <authorList>
            <person name="Kallberg Y."/>
            <person name="Tangrot J."/>
            <person name="Rosling A."/>
        </authorList>
    </citation>
    <scope>NUCLEOTIDE SEQUENCE [LARGE SCALE GENOMIC DNA]</scope>
    <source>
        <strain evidence="1 2">120-4 pot B 10/14</strain>
    </source>
</reference>
<feature type="non-terminal residue" evidence="1">
    <location>
        <position position="1"/>
    </location>
</feature>
<proteinExistence type="predicted"/>
<sequence>FNLSVGEIFKESTELKTTMDQAIRLTTFFRNANNKYFIVKLRDQQKLTYKKYYGIAVLGETRWN</sequence>
<protein>
    <submittedName>
        <fullName evidence="1">37865_t:CDS:1</fullName>
    </submittedName>
</protein>
<name>A0ABN7WZT4_GIGMA</name>
<keyword evidence="2" id="KW-1185">Reference proteome</keyword>
<comment type="caution">
    <text evidence="1">The sequence shown here is derived from an EMBL/GenBank/DDBJ whole genome shotgun (WGS) entry which is preliminary data.</text>
</comment>
<feature type="non-terminal residue" evidence="1">
    <location>
        <position position="64"/>
    </location>
</feature>